<name>A0A0L6VUE6_9BASI</name>
<sequence length="76" mass="8140">FYMHLLLHVPPPATTLMALVTKSLIELRSTLNLTEKVDLIGDSPDGKKIILEDVVAGGGTCNKRCMYNAVVAAVDG</sequence>
<evidence type="ECO:0000313" key="2">
    <source>
        <dbReference type="Proteomes" id="UP000037035"/>
    </source>
</evidence>
<dbReference type="STRING" id="27349.A0A0L6VUE6"/>
<protein>
    <submittedName>
        <fullName evidence="1">Uncharacterized protein</fullName>
    </submittedName>
</protein>
<comment type="caution">
    <text evidence="1">The sequence shown here is derived from an EMBL/GenBank/DDBJ whole genome shotgun (WGS) entry which is preliminary data.</text>
</comment>
<feature type="non-terminal residue" evidence="1">
    <location>
        <position position="1"/>
    </location>
</feature>
<accession>A0A0L6VUE6</accession>
<dbReference type="VEuPathDB" id="FungiDB:VP01_10410g1"/>
<keyword evidence="2" id="KW-1185">Reference proteome</keyword>
<dbReference type="OrthoDB" id="1924577at2759"/>
<proteinExistence type="predicted"/>
<dbReference type="Proteomes" id="UP000037035">
    <property type="component" value="Unassembled WGS sequence"/>
</dbReference>
<organism evidence="1 2">
    <name type="scientific">Puccinia sorghi</name>
    <dbReference type="NCBI Taxonomy" id="27349"/>
    <lineage>
        <taxon>Eukaryota</taxon>
        <taxon>Fungi</taxon>
        <taxon>Dikarya</taxon>
        <taxon>Basidiomycota</taxon>
        <taxon>Pucciniomycotina</taxon>
        <taxon>Pucciniomycetes</taxon>
        <taxon>Pucciniales</taxon>
        <taxon>Pucciniaceae</taxon>
        <taxon>Puccinia</taxon>
    </lineage>
</organism>
<reference evidence="1 2" key="1">
    <citation type="submission" date="2015-08" db="EMBL/GenBank/DDBJ databases">
        <title>Next Generation Sequencing and Analysis of the Genome of Puccinia sorghi L Schw, the Causal Agent of Maize Common Rust.</title>
        <authorList>
            <person name="Rochi L."/>
            <person name="Burguener G."/>
            <person name="Darino M."/>
            <person name="Turjanski A."/>
            <person name="Kreff E."/>
            <person name="Dieguez M.J."/>
            <person name="Sacco F."/>
        </authorList>
    </citation>
    <scope>NUCLEOTIDE SEQUENCE [LARGE SCALE GENOMIC DNA]</scope>
    <source>
        <strain evidence="1 2">RO10H11247</strain>
    </source>
</reference>
<dbReference type="AlphaFoldDB" id="A0A0L6VUE6"/>
<dbReference type="EMBL" id="LAVV01000456">
    <property type="protein sequence ID" value="KNZ64321.1"/>
    <property type="molecule type" value="Genomic_DNA"/>
</dbReference>
<evidence type="ECO:0000313" key="1">
    <source>
        <dbReference type="EMBL" id="KNZ64321.1"/>
    </source>
</evidence>
<gene>
    <name evidence="1" type="ORF">VP01_10410g1</name>
</gene>